<keyword evidence="4" id="KW-1133">Transmembrane helix</keyword>
<dbReference type="InterPro" id="IPR001173">
    <property type="entry name" value="Glyco_trans_2-like"/>
</dbReference>
<evidence type="ECO:0000256" key="1">
    <source>
        <dbReference type="ARBA" id="ARBA00006739"/>
    </source>
</evidence>
<dbReference type="CDD" id="cd06439">
    <property type="entry name" value="CESA_like_1"/>
    <property type="match status" value="1"/>
</dbReference>
<dbReference type="InterPro" id="IPR029044">
    <property type="entry name" value="Nucleotide-diphossugar_trans"/>
</dbReference>
<keyword evidence="4" id="KW-0472">Membrane</keyword>
<evidence type="ECO:0000256" key="4">
    <source>
        <dbReference type="SAM" id="Phobius"/>
    </source>
</evidence>
<protein>
    <submittedName>
        <fullName evidence="6">Cellulose synthase/poly-beta-1,6-N-acetylglucosamine synthase-like glycosyltransferase</fullName>
    </submittedName>
</protein>
<dbReference type="OrthoDB" id="9766971at2"/>
<organism evidence="6 7">
    <name type="scientific">Chitinophaga dinghuensis</name>
    <dbReference type="NCBI Taxonomy" id="1539050"/>
    <lineage>
        <taxon>Bacteria</taxon>
        <taxon>Pseudomonadati</taxon>
        <taxon>Bacteroidota</taxon>
        <taxon>Chitinophagia</taxon>
        <taxon>Chitinophagales</taxon>
        <taxon>Chitinophagaceae</taxon>
        <taxon>Chitinophaga</taxon>
    </lineage>
</organism>
<dbReference type="RefSeq" id="WP_111592980.1">
    <property type="nucleotide sequence ID" value="NZ_QLMA01000005.1"/>
</dbReference>
<proteinExistence type="inferred from homology"/>
<dbReference type="Pfam" id="PF00535">
    <property type="entry name" value="Glycos_transf_2"/>
    <property type="match status" value="1"/>
</dbReference>
<feature type="transmembrane region" description="Helical" evidence="4">
    <location>
        <begin position="6"/>
        <end position="30"/>
    </location>
</feature>
<dbReference type="AlphaFoldDB" id="A0A327VYR9"/>
<gene>
    <name evidence="6" type="ORF">CLV59_10549</name>
</gene>
<name>A0A327VYR9_9BACT</name>
<evidence type="ECO:0000313" key="7">
    <source>
        <dbReference type="Proteomes" id="UP000249819"/>
    </source>
</evidence>
<dbReference type="EMBL" id="QLMA01000005">
    <property type="protein sequence ID" value="RAJ79944.1"/>
    <property type="molecule type" value="Genomic_DNA"/>
</dbReference>
<dbReference type="Proteomes" id="UP000249819">
    <property type="component" value="Unassembled WGS sequence"/>
</dbReference>
<reference evidence="6 7" key="1">
    <citation type="submission" date="2018-06" db="EMBL/GenBank/DDBJ databases">
        <title>Genomic Encyclopedia of Archaeal and Bacterial Type Strains, Phase II (KMG-II): from individual species to whole genera.</title>
        <authorList>
            <person name="Goeker M."/>
        </authorList>
    </citation>
    <scope>NUCLEOTIDE SEQUENCE [LARGE SCALE GENOMIC DNA]</scope>
    <source>
        <strain evidence="6 7">DSM 29821</strain>
    </source>
</reference>
<dbReference type="GO" id="GO:0016757">
    <property type="term" value="F:glycosyltransferase activity"/>
    <property type="evidence" value="ECO:0007669"/>
    <property type="project" value="UniProtKB-KW"/>
</dbReference>
<dbReference type="PANTHER" id="PTHR43630">
    <property type="entry name" value="POLY-BETA-1,6-N-ACETYL-D-GLUCOSAMINE SYNTHASE"/>
    <property type="match status" value="1"/>
</dbReference>
<comment type="similarity">
    <text evidence="1">Belongs to the glycosyltransferase 2 family.</text>
</comment>
<dbReference type="SUPFAM" id="SSF53448">
    <property type="entry name" value="Nucleotide-diphospho-sugar transferases"/>
    <property type="match status" value="1"/>
</dbReference>
<feature type="transmembrane region" description="Helical" evidence="4">
    <location>
        <begin position="297"/>
        <end position="318"/>
    </location>
</feature>
<evidence type="ECO:0000313" key="6">
    <source>
        <dbReference type="EMBL" id="RAJ79944.1"/>
    </source>
</evidence>
<feature type="transmembrane region" description="Helical" evidence="4">
    <location>
        <begin position="324"/>
        <end position="344"/>
    </location>
</feature>
<feature type="transmembrane region" description="Helical" evidence="4">
    <location>
        <begin position="356"/>
        <end position="374"/>
    </location>
</feature>
<keyword evidence="7" id="KW-1185">Reference proteome</keyword>
<accession>A0A327VYR9</accession>
<dbReference type="PANTHER" id="PTHR43630:SF1">
    <property type="entry name" value="POLY-BETA-1,6-N-ACETYL-D-GLUCOSAMINE SYNTHASE"/>
    <property type="match status" value="1"/>
</dbReference>
<dbReference type="Gene3D" id="3.90.550.10">
    <property type="entry name" value="Spore Coat Polysaccharide Biosynthesis Protein SpsA, Chain A"/>
    <property type="match status" value="1"/>
</dbReference>
<comment type="caution">
    <text evidence="6">The sequence shown here is derived from an EMBL/GenBank/DDBJ whole genome shotgun (WGS) entry which is preliminary data.</text>
</comment>
<evidence type="ECO:0000256" key="2">
    <source>
        <dbReference type="ARBA" id="ARBA00022676"/>
    </source>
</evidence>
<feature type="domain" description="Glycosyltransferase 2-like" evidence="5">
    <location>
        <begin position="53"/>
        <end position="175"/>
    </location>
</feature>
<keyword evidence="4" id="KW-0812">Transmembrane</keyword>
<sequence>MIVWKLLCLFSLVTIFYSYLGYGIVLYLVLRVKRLFWRATPPPVGDYTPTVTFLVAAYNESAFIHLKIANTLELEYPKDKFRILFVTDGSTDSTNNIISRYEGVELMYEPQRNGKTAAVNRAMKLVDSEIVIFSDANTLLNPEAVRELVKHFRNEKTGAVAGEKKVIPRADSGTEGAGEGAYWKYESLLKRWDAELYSVMGAAGELLAVRTKLYQPVSEDTILDDFMISFNINRMGYTVQYESRAYAMESPSASLTEEFKRKVRIAAGGFQAMGRLLELLNIFRYPAITWQYVSHRVLRWTLAPLCLALLLISNLMVIFNGADYTFIILFVLQMLFYGAAYTGFLMAQHDMKIKYFYIPFYFVFMNIAVYKGFIRFMRGRQSAIWERSERAIEG</sequence>
<keyword evidence="2" id="KW-0328">Glycosyltransferase</keyword>
<evidence type="ECO:0000256" key="3">
    <source>
        <dbReference type="ARBA" id="ARBA00022679"/>
    </source>
</evidence>
<keyword evidence="3 6" id="KW-0808">Transferase</keyword>
<evidence type="ECO:0000259" key="5">
    <source>
        <dbReference type="Pfam" id="PF00535"/>
    </source>
</evidence>